<dbReference type="Gene3D" id="1.25.40.10">
    <property type="entry name" value="Tetratricopeptide repeat domain"/>
    <property type="match status" value="1"/>
</dbReference>
<dbReference type="EMBL" id="VGJX01000169">
    <property type="protein sequence ID" value="MBM3274275.1"/>
    <property type="molecule type" value="Genomic_DNA"/>
</dbReference>
<sequence>MGTAFQYADDHGDAERFLREALALAESGGHRAYEGFACQHLGKCLAEMARYDEARALFDRALAIRKAAGDRKLVASTQRALDALQTGVD</sequence>
<evidence type="ECO:0000313" key="1">
    <source>
        <dbReference type="EMBL" id="MBM3274275.1"/>
    </source>
</evidence>
<reference evidence="1 2" key="1">
    <citation type="submission" date="2019-03" db="EMBL/GenBank/DDBJ databases">
        <title>Lake Tanganyika Metagenome-Assembled Genomes (MAGs).</title>
        <authorList>
            <person name="Tran P."/>
        </authorList>
    </citation>
    <scope>NUCLEOTIDE SEQUENCE [LARGE SCALE GENOMIC DNA]</scope>
    <source>
        <strain evidence="1">K_DeepCast_65m_m2_236</strain>
    </source>
</reference>
<proteinExistence type="predicted"/>
<dbReference type="InterPro" id="IPR019734">
    <property type="entry name" value="TPR_rpt"/>
</dbReference>
<accession>A0A937X4Y3</accession>
<dbReference type="Pfam" id="PF13176">
    <property type="entry name" value="TPR_7"/>
    <property type="match status" value="1"/>
</dbReference>
<dbReference type="Proteomes" id="UP000703893">
    <property type="component" value="Unassembled WGS sequence"/>
</dbReference>
<protein>
    <submittedName>
        <fullName evidence="1">Tetratricopeptide repeat protein</fullName>
    </submittedName>
</protein>
<dbReference type="SUPFAM" id="SSF48452">
    <property type="entry name" value="TPR-like"/>
    <property type="match status" value="1"/>
</dbReference>
<dbReference type="InterPro" id="IPR011990">
    <property type="entry name" value="TPR-like_helical_dom_sf"/>
</dbReference>
<name>A0A937X4Y3_9BACT</name>
<gene>
    <name evidence="1" type="ORF">FJZ00_03925</name>
</gene>
<evidence type="ECO:0000313" key="2">
    <source>
        <dbReference type="Proteomes" id="UP000703893"/>
    </source>
</evidence>
<dbReference type="AlphaFoldDB" id="A0A937X4Y3"/>
<comment type="caution">
    <text evidence="1">The sequence shown here is derived from an EMBL/GenBank/DDBJ whole genome shotgun (WGS) entry which is preliminary data.</text>
</comment>
<organism evidence="1 2">
    <name type="scientific">Candidatus Tanganyikabacteria bacterium</name>
    <dbReference type="NCBI Taxonomy" id="2961651"/>
    <lineage>
        <taxon>Bacteria</taxon>
        <taxon>Bacillati</taxon>
        <taxon>Candidatus Sericytochromatia</taxon>
        <taxon>Candidatus Tanganyikabacteria</taxon>
    </lineage>
</organism>